<dbReference type="PANTHER" id="PTHR35400:SF3">
    <property type="entry name" value="SLL1072 PROTEIN"/>
    <property type="match status" value="1"/>
</dbReference>
<dbReference type="GO" id="GO:0004519">
    <property type="term" value="F:endonuclease activity"/>
    <property type="evidence" value="ECO:0007669"/>
    <property type="project" value="UniProtKB-KW"/>
</dbReference>
<dbReference type="RefSeq" id="WP_181583589.1">
    <property type="nucleotide sequence ID" value="NZ_CP059399.1"/>
</dbReference>
<reference evidence="2 3" key="1">
    <citation type="submission" date="2020-07" db="EMBL/GenBank/DDBJ databases">
        <authorList>
            <person name="Zhuang K."/>
            <person name="Ran Y."/>
        </authorList>
    </citation>
    <scope>NUCLEOTIDE SEQUENCE [LARGE SCALE GENOMIC DNA]</scope>
    <source>
        <strain evidence="2 3">WCH-YHL-001</strain>
    </source>
</reference>
<dbReference type="InterPro" id="IPR011335">
    <property type="entry name" value="Restrct_endonuc-II-like"/>
</dbReference>
<dbReference type="InterPro" id="IPR008538">
    <property type="entry name" value="Uma2"/>
</dbReference>
<dbReference type="EMBL" id="CP059399">
    <property type="protein sequence ID" value="QLY32423.1"/>
    <property type="molecule type" value="Genomic_DNA"/>
</dbReference>
<dbReference type="CDD" id="cd06260">
    <property type="entry name" value="DUF820-like"/>
    <property type="match status" value="1"/>
</dbReference>
<dbReference type="KEGG" id="nhu:H0264_09300"/>
<dbReference type="Proteomes" id="UP000515512">
    <property type="component" value="Chromosome"/>
</dbReference>
<name>A0A7D6ZPV2_9NOCA</name>
<dbReference type="SUPFAM" id="SSF52980">
    <property type="entry name" value="Restriction endonuclease-like"/>
    <property type="match status" value="1"/>
</dbReference>
<proteinExistence type="predicted"/>
<dbReference type="Pfam" id="PF05685">
    <property type="entry name" value="Uma2"/>
    <property type="match status" value="1"/>
</dbReference>
<gene>
    <name evidence="2" type="ORF">H0264_09300</name>
</gene>
<keyword evidence="2" id="KW-0255">Endonuclease</keyword>
<evidence type="ECO:0000313" key="3">
    <source>
        <dbReference type="Proteomes" id="UP000515512"/>
    </source>
</evidence>
<keyword evidence="2" id="KW-0378">Hydrolase</keyword>
<feature type="domain" description="Putative restriction endonuclease" evidence="1">
    <location>
        <begin position="13"/>
        <end position="185"/>
    </location>
</feature>
<accession>A0A7D6ZPV2</accession>
<evidence type="ECO:0000259" key="1">
    <source>
        <dbReference type="Pfam" id="PF05685"/>
    </source>
</evidence>
<keyword evidence="2" id="KW-0540">Nuclease</keyword>
<dbReference type="InterPro" id="IPR012296">
    <property type="entry name" value="Nuclease_put_TT1808"/>
</dbReference>
<organism evidence="2 3">
    <name type="scientific">Nocardia huaxiensis</name>
    <dbReference type="NCBI Taxonomy" id="2755382"/>
    <lineage>
        <taxon>Bacteria</taxon>
        <taxon>Bacillati</taxon>
        <taxon>Actinomycetota</taxon>
        <taxon>Actinomycetes</taxon>
        <taxon>Mycobacteriales</taxon>
        <taxon>Nocardiaceae</taxon>
        <taxon>Nocardia</taxon>
    </lineage>
</organism>
<dbReference type="AlphaFoldDB" id="A0A7D6ZPV2"/>
<sequence length="194" mass="21525">MTAVDREPDLNTDEFEAIARAAARETEGVQLEYIDGRLGVKAVPDGDHNRIFIWLLLLLMPLSPRLFLHPNQGLQVGTYRKGRARPDGVVAPVDAFVGTGEWAVPDPVVMAVEITTRDSDTNARDRVEKPNAYAQCGIPIYLLIDRDAAEVSVFSEPSEGRYEETRRYGFGRPVPLPPPLGLTLDTTPLQDWVD</sequence>
<dbReference type="Gene3D" id="3.90.1570.10">
    <property type="entry name" value="tt1808, chain A"/>
    <property type="match status" value="1"/>
</dbReference>
<keyword evidence="3" id="KW-1185">Reference proteome</keyword>
<evidence type="ECO:0000313" key="2">
    <source>
        <dbReference type="EMBL" id="QLY32423.1"/>
    </source>
</evidence>
<protein>
    <submittedName>
        <fullName evidence="2">Uma2 family endonuclease</fullName>
    </submittedName>
</protein>
<dbReference type="PANTHER" id="PTHR35400">
    <property type="entry name" value="SLR1083 PROTEIN"/>
    <property type="match status" value="1"/>
</dbReference>